<name>A0A0C3R4P5_9PORP</name>
<sequence>MTTKEIKQLIAFQVNEATENIIYRRLAKIQKKEHNRHVLEGLSREELRHYHTLQKFTGKTPGPNRWRIFWYVTIARLFGLIFGIKLMEKGEIRTRLTYRQWEETEELQVMAKEEEEHENKLISLIDEEGLNYMSAVVLGLNDALVEFTGALAGYTFALQHPKLVALTGGITGIAAALSMAASEYLSTRADNDGKNAVKASVYTGIAYLITVIALILPFVLMQNVYWALGICLLSALSIIAIFNYYYSIVRSERFGHRFAEMAIISLGIAAVSFGIGYALRIFTGIEL</sequence>
<evidence type="ECO:0000256" key="5">
    <source>
        <dbReference type="SAM" id="Phobius"/>
    </source>
</evidence>
<dbReference type="Proteomes" id="UP000031980">
    <property type="component" value="Unassembled WGS sequence"/>
</dbReference>
<evidence type="ECO:0000256" key="1">
    <source>
        <dbReference type="ARBA" id="ARBA00004127"/>
    </source>
</evidence>
<comment type="caution">
    <text evidence="6">The sequence shown here is derived from an EMBL/GenBank/DDBJ whole genome shotgun (WGS) entry which is preliminary data.</text>
</comment>
<dbReference type="RefSeq" id="WP_041503247.1">
    <property type="nucleotide sequence ID" value="NZ_JPIT01000018.1"/>
</dbReference>
<feature type="transmembrane region" description="Helical" evidence="5">
    <location>
        <begin position="199"/>
        <end position="219"/>
    </location>
</feature>
<feature type="transmembrane region" description="Helical" evidence="5">
    <location>
        <begin position="258"/>
        <end position="279"/>
    </location>
</feature>
<keyword evidence="3 5" id="KW-1133">Transmembrane helix</keyword>
<dbReference type="GO" id="GO:0012505">
    <property type="term" value="C:endomembrane system"/>
    <property type="evidence" value="ECO:0007669"/>
    <property type="project" value="UniProtKB-SubCell"/>
</dbReference>
<dbReference type="OrthoDB" id="9781287at2"/>
<dbReference type="AlphaFoldDB" id="A0A0C3R4P5"/>
<gene>
    <name evidence="6" type="ORF">BA92_09630</name>
    <name evidence="7" type="ORF">IE90_07700</name>
</gene>
<reference evidence="6 9" key="1">
    <citation type="submission" date="2014-07" db="EMBL/GenBank/DDBJ databases">
        <title>Porphyromonadaceae bacterium OUH 308042 = ATCC BAA-2681 = DSM 28342 draft genome.</title>
        <authorList>
            <person name="Sydenham T.V."/>
            <person name="Hasman H."/>
            <person name="Justensen U.S."/>
        </authorList>
    </citation>
    <scope>NUCLEOTIDE SEQUENCE [LARGE SCALE GENOMIC DNA]</scope>
    <source>
        <strain evidence="6 9">OUH 308042</strain>
    </source>
</reference>
<proteinExistence type="predicted"/>
<dbReference type="Proteomes" id="UP000031937">
    <property type="component" value="Unassembled WGS sequence"/>
</dbReference>
<dbReference type="InterPro" id="IPR008217">
    <property type="entry name" value="Ccc1_fam"/>
</dbReference>
<evidence type="ECO:0000313" key="7">
    <source>
        <dbReference type="EMBL" id="KIO45294.1"/>
    </source>
</evidence>
<keyword evidence="9" id="KW-1185">Reference proteome</keyword>
<dbReference type="CDD" id="cd01044">
    <property type="entry name" value="Ferritin_CCC1_N"/>
    <property type="match status" value="1"/>
</dbReference>
<reference evidence="7 8" key="2">
    <citation type="submission" date="2014-07" db="EMBL/GenBank/DDBJ databases">
        <title>Porphyromonadaceae bacterium OUH 334697 = ATCC BAA-2682 = DSM 28341 draft genome.</title>
        <authorList>
            <person name="Sydenham T.V."/>
            <person name="Hasman H."/>
            <person name="Justesen U.S."/>
        </authorList>
    </citation>
    <scope>NUCLEOTIDE SEQUENCE [LARGE SCALE GENOMIC DNA]</scope>
    <source>
        <strain evidence="7 8">OUH 334697</strain>
    </source>
</reference>
<dbReference type="GO" id="GO:0030026">
    <property type="term" value="P:intracellular manganese ion homeostasis"/>
    <property type="evidence" value="ECO:0007669"/>
    <property type="project" value="InterPro"/>
</dbReference>
<keyword evidence="2 5" id="KW-0812">Transmembrane</keyword>
<feature type="transmembrane region" description="Helical" evidence="5">
    <location>
        <begin position="225"/>
        <end position="246"/>
    </location>
</feature>
<evidence type="ECO:0000313" key="6">
    <source>
        <dbReference type="EMBL" id="KIO44450.1"/>
    </source>
</evidence>
<dbReference type="Pfam" id="PF01988">
    <property type="entry name" value="VIT1"/>
    <property type="match status" value="1"/>
</dbReference>
<dbReference type="EMBL" id="JPIT01000018">
    <property type="protein sequence ID" value="KIO45294.1"/>
    <property type="molecule type" value="Genomic_DNA"/>
</dbReference>
<dbReference type="GO" id="GO:0005384">
    <property type="term" value="F:manganese ion transmembrane transporter activity"/>
    <property type="evidence" value="ECO:0007669"/>
    <property type="project" value="InterPro"/>
</dbReference>
<evidence type="ECO:0000256" key="3">
    <source>
        <dbReference type="ARBA" id="ARBA00022989"/>
    </source>
</evidence>
<dbReference type="EMBL" id="JPIU01000039">
    <property type="protein sequence ID" value="KIO44450.1"/>
    <property type="molecule type" value="Genomic_DNA"/>
</dbReference>
<comment type="subcellular location">
    <subcellularLocation>
        <location evidence="1">Endomembrane system</location>
        <topology evidence="1">Multi-pass membrane protein</topology>
    </subcellularLocation>
</comment>
<dbReference type="InterPro" id="IPR009078">
    <property type="entry name" value="Ferritin-like_SF"/>
</dbReference>
<dbReference type="InterPro" id="IPR039376">
    <property type="entry name" value="Ferritin_CCC1_N"/>
</dbReference>
<organism evidence="6 9">
    <name type="scientific">Sanguibacteroides justesenii</name>
    <dbReference type="NCBI Taxonomy" id="1547597"/>
    <lineage>
        <taxon>Bacteria</taxon>
        <taxon>Pseudomonadati</taxon>
        <taxon>Bacteroidota</taxon>
        <taxon>Bacteroidia</taxon>
        <taxon>Bacteroidales</taxon>
        <taxon>Porphyromonadaceae</taxon>
        <taxon>Sanguibacteroides</taxon>
    </lineage>
</organism>
<evidence type="ECO:0000313" key="8">
    <source>
        <dbReference type="Proteomes" id="UP000031937"/>
    </source>
</evidence>
<feature type="transmembrane region" description="Helical" evidence="5">
    <location>
        <begin position="163"/>
        <end position="187"/>
    </location>
</feature>
<evidence type="ECO:0000256" key="2">
    <source>
        <dbReference type="ARBA" id="ARBA00022692"/>
    </source>
</evidence>
<protein>
    <submittedName>
        <fullName evidence="6">Membrane protein</fullName>
    </submittedName>
</protein>
<dbReference type="SUPFAM" id="SSF47240">
    <property type="entry name" value="Ferritin-like"/>
    <property type="match status" value="1"/>
</dbReference>
<feature type="transmembrane region" description="Helical" evidence="5">
    <location>
        <begin position="68"/>
        <end position="87"/>
    </location>
</feature>
<evidence type="ECO:0000313" key="9">
    <source>
        <dbReference type="Proteomes" id="UP000031980"/>
    </source>
</evidence>
<dbReference type="CDD" id="cd02431">
    <property type="entry name" value="Ferritin_CCC1_C"/>
    <property type="match status" value="1"/>
</dbReference>
<accession>A0A0C3R4P5</accession>
<keyword evidence="4 5" id="KW-0472">Membrane</keyword>
<evidence type="ECO:0000256" key="4">
    <source>
        <dbReference type="ARBA" id="ARBA00023136"/>
    </source>
</evidence>